<comment type="similarity">
    <text evidence="3">Belongs to the HARBI1 family.</text>
</comment>
<evidence type="ECO:0000256" key="7">
    <source>
        <dbReference type="ARBA" id="ARBA00023242"/>
    </source>
</evidence>
<comment type="cofactor">
    <cofactor evidence="1">
        <name>a divalent metal cation</name>
        <dbReference type="ChEBI" id="CHEBI:60240"/>
    </cofactor>
</comment>
<accession>A0A074S5F0</accession>
<dbReference type="PANTHER" id="PTHR22930">
    <property type="match status" value="1"/>
</dbReference>
<dbReference type="InterPro" id="IPR038071">
    <property type="entry name" value="UROD/MetE-like_sf"/>
</dbReference>
<evidence type="ECO:0000256" key="4">
    <source>
        <dbReference type="ARBA" id="ARBA00022722"/>
    </source>
</evidence>
<dbReference type="GO" id="GO:0004519">
    <property type="term" value="F:endonuclease activity"/>
    <property type="evidence" value="ECO:0007669"/>
    <property type="project" value="UniProtKB-KW"/>
</dbReference>
<proteinExistence type="inferred from homology"/>
<evidence type="ECO:0000256" key="5">
    <source>
        <dbReference type="ARBA" id="ARBA00022723"/>
    </source>
</evidence>
<dbReference type="Proteomes" id="UP000027456">
    <property type="component" value="Unassembled WGS sequence"/>
</dbReference>
<dbReference type="InterPro" id="IPR027806">
    <property type="entry name" value="HARBI1_dom"/>
</dbReference>
<evidence type="ECO:0000256" key="1">
    <source>
        <dbReference type="ARBA" id="ARBA00001968"/>
    </source>
</evidence>
<keyword evidence="4" id="KW-0540">Nuclease</keyword>
<dbReference type="OrthoDB" id="3246760at2759"/>
<feature type="domain" description="DDE Tnp4" evidence="9">
    <location>
        <begin position="189"/>
        <end position="346"/>
    </location>
</feature>
<dbReference type="InterPro" id="IPR045249">
    <property type="entry name" value="HARBI1-like"/>
</dbReference>
<evidence type="ECO:0000256" key="8">
    <source>
        <dbReference type="SAM" id="MobiDB-lite"/>
    </source>
</evidence>
<keyword evidence="5" id="KW-0479">Metal-binding</keyword>
<dbReference type="EMBL" id="AZST01001973">
    <property type="protein sequence ID" value="KEP45302.1"/>
    <property type="molecule type" value="Genomic_DNA"/>
</dbReference>
<keyword evidence="7" id="KW-0539">Nucleus</keyword>
<evidence type="ECO:0000259" key="9">
    <source>
        <dbReference type="Pfam" id="PF13359"/>
    </source>
</evidence>
<dbReference type="HOGENOM" id="CLU_018552_2_0_1"/>
<comment type="caution">
    <text evidence="10">The sequence shown here is derived from an EMBL/GenBank/DDBJ whole genome shotgun (WGS) entry which is preliminary data.</text>
</comment>
<keyword evidence="6" id="KW-0378">Hydrolase</keyword>
<evidence type="ECO:0000313" key="11">
    <source>
        <dbReference type="Proteomes" id="UP000027456"/>
    </source>
</evidence>
<keyword evidence="10" id="KW-0255">Endonuclease</keyword>
<reference evidence="10 11" key="1">
    <citation type="submission" date="2013-12" db="EMBL/GenBank/DDBJ databases">
        <authorList>
            <person name="Cubeta M."/>
            <person name="Pakala S."/>
            <person name="Fedorova N."/>
            <person name="Thomas E."/>
            <person name="Dean R."/>
            <person name="Jabaji S."/>
            <person name="Neate S."/>
            <person name="Toda T."/>
            <person name="Tavantzis S."/>
            <person name="Vilgalys R."/>
            <person name="Bharathan N."/>
            <person name="Pakala S."/>
            <person name="Losada L.S."/>
            <person name="Zafar N."/>
            <person name="Nierman W."/>
        </authorList>
    </citation>
    <scope>NUCLEOTIDE SEQUENCE [LARGE SCALE GENOMIC DNA]</scope>
    <source>
        <strain evidence="10 11">123E</strain>
    </source>
</reference>
<dbReference type="GO" id="GO:0016787">
    <property type="term" value="F:hydrolase activity"/>
    <property type="evidence" value="ECO:0007669"/>
    <property type="project" value="UniProtKB-KW"/>
</dbReference>
<evidence type="ECO:0000256" key="2">
    <source>
        <dbReference type="ARBA" id="ARBA00004123"/>
    </source>
</evidence>
<gene>
    <name evidence="10" type="ORF">V565_290210</name>
</gene>
<dbReference type="Pfam" id="PF13359">
    <property type="entry name" value="DDE_Tnp_4"/>
    <property type="match status" value="1"/>
</dbReference>
<feature type="region of interest" description="Disordered" evidence="8">
    <location>
        <begin position="357"/>
        <end position="386"/>
    </location>
</feature>
<keyword evidence="11" id="KW-1185">Reference proteome</keyword>
<dbReference type="GO" id="GO:0046872">
    <property type="term" value="F:metal ion binding"/>
    <property type="evidence" value="ECO:0007669"/>
    <property type="project" value="UniProtKB-KW"/>
</dbReference>
<name>A0A074S5F0_9AGAM</name>
<evidence type="ECO:0000256" key="3">
    <source>
        <dbReference type="ARBA" id="ARBA00006958"/>
    </source>
</evidence>
<evidence type="ECO:0000313" key="10">
    <source>
        <dbReference type="EMBL" id="KEP45302.1"/>
    </source>
</evidence>
<dbReference type="PANTHER" id="PTHR22930:SF85">
    <property type="entry name" value="GH03217P-RELATED"/>
    <property type="match status" value="1"/>
</dbReference>
<dbReference type="AlphaFoldDB" id="A0A074S5F0"/>
<sequence>MISQKDFIEILVFPDVDPSEVQEGFLLDYLTCYAIQNTRYLVERNRIPRAGSLHVLWEYAQSETLHPLFVKLVCVAPITFLHILTEIEEHPIFFNDSKNPQTPVENQLAVALFRLGRHGNAVCLDDVAFLAGMGHGTVVLFTNRVITALLDLHSKYIRRLTNEERARERDWVVKRAGCPEFAPGIYQYDGSTLPLWQKPGLNGNAYWSRHCNYELNIQIGCIGSNLRITDYSAGCTGSAHDALAFRSTAAYQYPNYIFQGDEFAWTDSAYTVSYRTIPVHKAPANLDPWVRAFDKAVSRLRARSEHCNGLLKGRWQSLRGLRISINRRRDHLAAMRWVSACIVLHNIGVEQQEHDWDMAEPPRPDNNQEQAGGEQNIEQDAGARRRSLVEHYRRFRTGEN</sequence>
<dbReference type="SUPFAM" id="SSF51726">
    <property type="entry name" value="UROD/MetE-like"/>
    <property type="match status" value="1"/>
</dbReference>
<organism evidence="10 11">
    <name type="scientific">Rhizoctonia solani 123E</name>
    <dbReference type="NCBI Taxonomy" id="1423351"/>
    <lineage>
        <taxon>Eukaryota</taxon>
        <taxon>Fungi</taxon>
        <taxon>Dikarya</taxon>
        <taxon>Basidiomycota</taxon>
        <taxon>Agaricomycotina</taxon>
        <taxon>Agaricomycetes</taxon>
        <taxon>Cantharellales</taxon>
        <taxon>Ceratobasidiaceae</taxon>
        <taxon>Rhizoctonia</taxon>
    </lineage>
</organism>
<dbReference type="STRING" id="1423351.A0A074S5F0"/>
<protein>
    <submittedName>
        <fullName evidence="10">DDE family endonuclease</fullName>
    </submittedName>
</protein>
<comment type="subcellular location">
    <subcellularLocation>
        <location evidence="2">Nucleus</location>
    </subcellularLocation>
</comment>
<dbReference type="GO" id="GO:0005634">
    <property type="term" value="C:nucleus"/>
    <property type="evidence" value="ECO:0007669"/>
    <property type="project" value="UniProtKB-SubCell"/>
</dbReference>
<evidence type="ECO:0000256" key="6">
    <source>
        <dbReference type="ARBA" id="ARBA00022801"/>
    </source>
</evidence>